<name>A0A4Q8L8B8_9GAMM</name>
<feature type="chain" id="PRO_5036357495" description="Outer membrane lipoprotein" evidence="1">
    <location>
        <begin position="20"/>
        <end position="167"/>
    </location>
</feature>
<evidence type="ECO:0000256" key="1">
    <source>
        <dbReference type="SAM" id="SignalP"/>
    </source>
</evidence>
<comment type="caution">
    <text evidence="2">The sequence shown here is derived from an EMBL/GenBank/DDBJ whole genome shotgun (WGS) entry which is preliminary data.</text>
</comment>
<dbReference type="Pfam" id="PF03843">
    <property type="entry name" value="Slp"/>
    <property type="match status" value="1"/>
</dbReference>
<evidence type="ECO:0000313" key="5">
    <source>
        <dbReference type="Proteomes" id="UP000294164"/>
    </source>
</evidence>
<evidence type="ECO:0000313" key="4">
    <source>
        <dbReference type="Proteomes" id="UP000292627"/>
    </source>
</evidence>
<reference evidence="4 5" key="1">
    <citation type="submission" date="2019-02" db="EMBL/GenBank/DDBJ databases">
        <title>WGS of Pseudoxanthomonas species novum from clinical isolates.</title>
        <authorList>
            <person name="Bernier A.-M."/>
            <person name="Bernard K."/>
            <person name="Vachon A."/>
        </authorList>
    </citation>
    <scope>NUCLEOTIDE SEQUENCE [LARGE SCALE GENOMIC DNA]</scope>
    <source>
        <strain evidence="3 5">NML130969</strain>
        <strain evidence="2 4">NML171200</strain>
    </source>
</reference>
<dbReference type="EMBL" id="SHMC01000004">
    <property type="protein sequence ID" value="TAA24484.1"/>
    <property type="molecule type" value="Genomic_DNA"/>
</dbReference>
<proteinExistence type="predicted"/>
<dbReference type="PANTHER" id="PTHR37530">
    <property type="entry name" value="OUTER MEMBRANE PROTEIN SLP"/>
    <property type="match status" value="1"/>
</dbReference>
<evidence type="ECO:0000313" key="3">
    <source>
        <dbReference type="EMBL" id="TAA44660.1"/>
    </source>
</evidence>
<sequence>MEIRILLSLAACIALTACATAPKPLQGTFTQVSPHDVAAGAQAVAQVRWGGSIVETKPGPDSTCVQLISRPLDSHARPNRSTPDAAGGRFVACHADFYDPVVFAPGREVTVVGTIEGTTTTKIGEYDYTLPRVNASVIYLWPETKEARVVYPYPYYGPVWGYRGWWW</sequence>
<feature type="signal peptide" evidence="1">
    <location>
        <begin position="1"/>
        <end position="19"/>
    </location>
</feature>
<dbReference type="InterPro" id="IPR004658">
    <property type="entry name" value="OMP_Slp"/>
</dbReference>
<keyword evidence="1" id="KW-0732">Signal</keyword>
<organism evidence="2 4">
    <name type="scientific">Pseudoxanthomonas winnipegensis</name>
    <dbReference type="NCBI Taxonomy" id="2480810"/>
    <lineage>
        <taxon>Bacteria</taxon>
        <taxon>Pseudomonadati</taxon>
        <taxon>Pseudomonadota</taxon>
        <taxon>Gammaproteobacteria</taxon>
        <taxon>Lysobacterales</taxon>
        <taxon>Lysobacteraceae</taxon>
        <taxon>Pseudoxanthomonas</taxon>
    </lineage>
</organism>
<dbReference type="PIRSF" id="PIRSF004982">
    <property type="entry name" value="SlP"/>
    <property type="match status" value="1"/>
</dbReference>
<accession>A0A4Q8L8B8</accession>
<dbReference type="Proteomes" id="UP000292627">
    <property type="component" value="Unassembled WGS sequence"/>
</dbReference>
<dbReference type="PROSITE" id="PS51257">
    <property type="entry name" value="PROKAR_LIPOPROTEIN"/>
    <property type="match status" value="1"/>
</dbReference>
<accession>A0A4Q8M655</accession>
<evidence type="ECO:0000313" key="2">
    <source>
        <dbReference type="EMBL" id="TAA24484.1"/>
    </source>
</evidence>
<dbReference type="OrthoDB" id="5295757at2"/>
<dbReference type="GO" id="GO:0019867">
    <property type="term" value="C:outer membrane"/>
    <property type="evidence" value="ECO:0007669"/>
    <property type="project" value="InterPro"/>
</dbReference>
<dbReference type="EMBL" id="SHMG01000003">
    <property type="protein sequence ID" value="TAA44660.1"/>
    <property type="molecule type" value="Genomic_DNA"/>
</dbReference>
<dbReference type="AlphaFoldDB" id="A0A4Q8L8B8"/>
<gene>
    <name evidence="3" type="ORF">EA655_06950</name>
    <name evidence="2" type="ORF">EA660_12210</name>
</gene>
<dbReference type="Proteomes" id="UP000294164">
    <property type="component" value="Unassembled WGS sequence"/>
</dbReference>
<dbReference type="RefSeq" id="WP_019184026.1">
    <property type="nucleotide sequence ID" value="NZ_SHMC01000004.1"/>
</dbReference>
<evidence type="ECO:0008006" key="6">
    <source>
        <dbReference type="Google" id="ProtNLM"/>
    </source>
</evidence>
<dbReference type="PANTHER" id="PTHR37530:SF1">
    <property type="entry name" value="OUTER MEMBRANE PROTEIN SLP"/>
    <property type="match status" value="1"/>
</dbReference>
<protein>
    <recommendedName>
        <fullName evidence="6">Outer membrane lipoprotein</fullName>
    </recommendedName>
</protein>